<reference evidence="3" key="1">
    <citation type="journal article" date="2019" name="Int. J. Syst. Evol. Microbiol.">
        <title>The Global Catalogue of Microorganisms (GCM) 10K type strain sequencing project: providing services to taxonomists for standard genome sequencing and annotation.</title>
        <authorList>
            <consortium name="The Broad Institute Genomics Platform"/>
            <consortium name="The Broad Institute Genome Sequencing Center for Infectious Disease"/>
            <person name="Wu L."/>
            <person name="Ma J."/>
        </authorList>
    </citation>
    <scope>NUCLEOTIDE SEQUENCE [LARGE SCALE GENOMIC DNA]</scope>
    <source>
        <strain evidence="3">JCM 18126</strain>
    </source>
</reference>
<gene>
    <name evidence="2" type="ORF">GCM10023225_02870</name>
</gene>
<sequence>MPSTARRTTTSTSAPGRARPARTATAALLATAALGTTRTAPAPAARADVGEFRAEPNCQTSSPEWTLSFVQDGSVVHVRDANALEARLPEGTGELRYSTYGTPPFSLLDVDGTVLATARASAPAHPCDGWRSRADYAASGSNTPGWLQSAGELPAEPTERTAEGVEVYRGTLGSLYVRPTGNPPTGHVVRGAIRDRYLALGGHRGFLGHPRSSERGAPAFDGFATSFSGGTIAWSPDLGTHLVRGAIRERYEFGDRTDARIGVPAGEEFGPLREGGYGQHFRRGSIYWTPRTGPAVVEGAIRDLWARTGWERGPLGYPLGDEIVTGRYGEGRAQRFQGGTAYWSPSTGAHRVAGAIAARYEAVGGPGGFLGFPTTDEFGPLRGGGAGQHFAYGSVYWSPATDAHAVDTRVALAWGQAGWEAGYLGYPVADTMGRDIAGPGRIQHFQGASLYFGKPDVIPVRGAILAAYRAFGAERSALGWPGGPEQPTADGAVQSFSGGTITWNPVRGTTVAVTQPLRRPTGTTNTTGTTGTTTRGGTR</sequence>
<evidence type="ECO:0008006" key="4">
    <source>
        <dbReference type="Google" id="ProtNLM"/>
    </source>
</evidence>
<name>A0ABP9H747_9ACTN</name>
<dbReference type="InterPro" id="IPR013207">
    <property type="entry name" value="LGFP"/>
</dbReference>
<dbReference type="EMBL" id="BAABIL010000023">
    <property type="protein sequence ID" value="GAA4962746.1"/>
    <property type="molecule type" value="Genomic_DNA"/>
</dbReference>
<accession>A0ABP9H747</accession>
<organism evidence="2 3">
    <name type="scientific">Kineococcus glutinatus</name>
    <dbReference type="NCBI Taxonomy" id="1070872"/>
    <lineage>
        <taxon>Bacteria</taxon>
        <taxon>Bacillati</taxon>
        <taxon>Actinomycetota</taxon>
        <taxon>Actinomycetes</taxon>
        <taxon>Kineosporiales</taxon>
        <taxon>Kineosporiaceae</taxon>
        <taxon>Kineococcus</taxon>
    </lineage>
</organism>
<proteinExistence type="predicted"/>
<dbReference type="Pfam" id="PF08310">
    <property type="entry name" value="LGFP"/>
    <property type="match status" value="6"/>
</dbReference>
<evidence type="ECO:0000313" key="3">
    <source>
        <dbReference type="Proteomes" id="UP001501195"/>
    </source>
</evidence>
<feature type="region of interest" description="Disordered" evidence="1">
    <location>
        <begin position="517"/>
        <end position="539"/>
    </location>
</feature>
<evidence type="ECO:0000256" key="1">
    <source>
        <dbReference type="SAM" id="MobiDB-lite"/>
    </source>
</evidence>
<dbReference type="Proteomes" id="UP001501195">
    <property type="component" value="Unassembled WGS sequence"/>
</dbReference>
<protein>
    <recommendedName>
        <fullName evidence="4">LGFP repeat-containing protein</fullName>
    </recommendedName>
</protein>
<feature type="compositionally biased region" description="Low complexity" evidence="1">
    <location>
        <begin position="518"/>
        <end position="539"/>
    </location>
</feature>
<comment type="caution">
    <text evidence="2">The sequence shown here is derived from an EMBL/GenBank/DDBJ whole genome shotgun (WGS) entry which is preliminary data.</text>
</comment>
<keyword evidence="3" id="KW-1185">Reference proteome</keyword>
<dbReference type="RefSeq" id="WP_345710524.1">
    <property type="nucleotide sequence ID" value="NZ_BAABIL010000023.1"/>
</dbReference>
<evidence type="ECO:0000313" key="2">
    <source>
        <dbReference type="EMBL" id="GAA4962746.1"/>
    </source>
</evidence>
<feature type="region of interest" description="Disordered" evidence="1">
    <location>
        <begin position="1"/>
        <end position="22"/>
    </location>
</feature>